<name>A0A1H3XV71_9ACTO</name>
<proteinExistence type="predicted"/>
<evidence type="ECO:0000313" key="2">
    <source>
        <dbReference type="EMBL" id="SEA03266.1"/>
    </source>
</evidence>
<feature type="region of interest" description="Disordered" evidence="1">
    <location>
        <begin position="134"/>
        <end position="232"/>
    </location>
</feature>
<dbReference type="Proteomes" id="UP000199288">
    <property type="component" value="Unassembled WGS sequence"/>
</dbReference>
<gene>
    <name evidence="2" type="ORF">SAMN02910418_00760</name>
</gene>
<evidence type="ECO:0000256" key="1">
    <source>
        <dbReference type="SAM" id="MobiDB-lite"/>
    </source>
</evidence>
<keyword evidence="3" id="KW-1185">Reference proteome</keyword>
<reference evidence="3" key="1">
    <citation type="submission" date="2016-10" db="EMBL/GenBank/DDBJ databases">
        <authorList>
            <person name="Varghese N."/>
            <person name="Submissions S."/>
        </authorList>
    </citation>
    <scope>NUCLEOTIDE SEQUENCE [LARGE SCALE GENOMIC DNA]</scope>
    <source>
        <strain evidence="3">KPR-1</strain>
    </source>
</reference>
<sequence length="232" mass="25106">MSKLRIPAIALLALVGLVLAWLSVSAWQGRGTAGKTWDSIYRGHGLIVPAGPHSWIAPYNEGTSLLMSEDYSRAVPPLERALTRVPTTETSGSRAGSDECRVRINLSLAYEGEALKLGTDGKHDEGLARMNLAAETSKPCTTDGQGGDGSTADEDRIHQRQRDAAGAVEGEPTDQPTTDGETEEKIPDSTVTPTPKLDDKQDELEDNQRHAEDELRQREQRKGEGFGSGEAW</sequence>
<feature type="compositionally biased region" description="Basic and acidic residues" evidence="1">
    <location>
        <begin position="153"/>
        <end position="163"/>
    </location>
</feature>
<organism evidence="2 3">
    <name type="scientific">Bowdeniella nasicola</name>
    <dbReference type="NCBI Taxonomy" id="208480"/>
    <lineage>
        <taxon>Bacteria</taxon>
        <taxon>Bacillati</taxon>
        <taxon>Actinomycetota</taxon>
        <taxon>Actinomycetes</taxon>
        <taxon>Actinomycetales</taxon>
        <taxon>Actinomycetaceae</taxon>
        <taxon>Bowdeniella</taxon>
    </lineage>
</organism>
<dbReference type="RefSeq" id="WP_092562355.1">
    <property type="nucleotide sequence ID" value="NZ_FNQV01000004.1"/>
</dbReference>
<dbReference type="AlphaFoldDB" id="A0A1H3XV71"/>
<feature type="compositionally biased region" description="Basic and acidic residues" evidence="1">
    <location>
        <begin position="206"/>
        <end position="224"/>
    </location>
</feature>
<evidence type="ECO:0000313" key="3">
    <source>
        <dbReference type="Proteomes" id="UP000199288"/>
    </source>
</evidence>
<evidence type="ECO:0008006" key="4">
    <source>
        <dbReference type="Google" id="ProtNLM"/>
    </source>
</evidence>
<dbReference type="OrthoDB" id="3252011at2"/>
<protein>
    <recommendedName>
        <fullName evidence="4">Tetratricopeptide repeat-containing protein</fullName>
    </recommendedName>
</protein>
<dbReference type="EMBL" id="FNQV01000004">
    <property type="protein sequence ID" value="SEA03266.1"/>
    <property type="molecule type" value="Genomic_DNA"/>
</dbReference>
<accession>A0A1H3XV71</accession>